<evidence type="ECO:0000313" key="3">
    <source>
        <dbReference type="Proteomes" id="UP000006319"/>
    </source>
</evidence>
<feature type="compositionally biased region" description="Basic and acidic residues" evidence="1">
    <location>
        <begin position="39"/>
        <end position="57"/>
    </location>
</feature>
<organism evidence="2 3">
    <name type="scientific">Plasmodium cynomolgi (strain B)</name>
    <dbReference type="NCBI Taxonomy" id="1120755"/>
    <lineage>
        <taxon>Eukaryota</taxon>
        <taxon>Sar</taxon>
        <taxon>Alveolata</taxon>
        <taxon>Apicomplexa</taxon>
        <taxon>Aconoidasida</taxon>
        <taxon>Haemosporida</taxon>
        <taxon>Plasmodiidae</taxon>
        <taxon>Plasmodium</taxon>
        <taxon>Plasmodium (Plasmodium)</taxon>
    </lineage>
</organism>
<dbReference type="Proteomes" id="UP000006319">
    <property type="component" value="Chromosome 2"/>
</dbReference>
<gene>
    <name evidence="2" type="ORF">PCYB_021040</name>
</gene>
<keyword evidence="3" id="KW-1185">Reference proteome</keyword>
<dbReference type="PhylomeDB" id="K6URQ2"/>
<name>K6URQ2_PLACD</name>
<proteinExistence type="predicted"/>
<sequence>MEYTENEDESKRNDEVEEEIPVPPDPAVVLGGILKKRKQITDHKAVEKTSGSHDNSRMDSSASLSDQSNSEYLTEADGISPYLVLTEKGIKWKILDNETFDCERYGSKDTYGLCKHLKKLHEEGKIKLNPNSSGRDVRNRQPSLGREDGLLDIGSYEMGKDDSYSPNNRNDIYSLLRTKQFRTGTTIVLIILLLDPSLGVEKEGEEILIMNILKENRKSCLDVVKNR</sequence>
<feature type="region of interest" description="Disordered" evidence="1">
    <location>
        <begin position="126"/>
        <end position="147"/>
    </location>
</feature>
<dbReference type="KEGG" id="pcy:PCYB_021040"/>
<dbReference type="RefSeq" id="XP_004220502.1">
    <property type="nucleotide sequence ID" value="XM_004220454.1"/>
</dbReference>
<evidence type="ECO:0000256" key="1">
    <source>
        <dbReference type="SAM" id="MobiDB-lite"/>
    </source>
</evidence>
<dbReference type="AlphaFoldDB" id="K6URQ2"/>
<feature type="compositionally biased region" description="Basic and acidic residues" evidence="1">
    <location>
        <begin position="135"/>
        <end position="147"/>
    </location>
</feature>
<evidence type="ECO:0000313" key="2">
    <source>
        <dbReference type="EMBL" id="GAB64535.1"/>
    </source>
</evidence>
<reference evidence="2 3" key="1">
    <citation type="journal article" date="2012" name="Nat. Genet.">
        <title>Plasmodium cynomolgi genome sequences provide insight into Plasmodium vivax and the monkey malaria clade.</title>
        <authorList>
            <person name="Tachibana S."/>
            <person name="Sullivan S.A."/>
            <person name="Kawai S."/>
            <person name="Nakamura S."/>
            <person name="Kim H.R."/>
            <person name="Goto N."/>
            <person name="Arisue N."/>
            <person name="Palacpac N.M.Q."/>
            <person name="Honma H."/>
            <person name="Yagi M."/>
            <person name="Tougan T."/>
            <person name="Katakai Y."/>
            <person name="Kaneko O."/>
            <person name="Mita T."/>
            <person name="Kita K."/>
            <person name="Yasutomi Y."/>
            <person name="Sutton P.L."/>
            <person name="Shakhbatyan R."/>
            <person name="Horii T."/>
            <person name="Yasunaga T."/>
            <person name="Barnwell J.W."/>
            <person name="Escalante A.A."/>
            <person name="Carlton J.M."/>
            <person name="Tanabe K."/>
        </authorList>
    </citation>
    <scope>NUCLEOTIDE SEQUENCE [LARGE SCALE GENOMIC DNA]</scope>
    <source>
        <strain evidence="2 3">B</strain>
    </source>
</reference>
<dbReference type="EMBL" id="DF157094">
    <property type="protein sequence ID" value="GAB64535.1"/>
    <property type="molecule type" value="Genomic_DNA"/>
</dbReference>
<dbReference type="OrthoDB" id="385588at2759"/>
<dbReference type="GeneID" id="14690951"/>
<feature type="compositionally biased region" description="Low complexity" evidence="1">
    <location>
        <begin position="58"/>
        <end position="69"/>
    </location>
</feature>
<dbReference type="VEuPathDB" id="PlasmoDB:PCYB_021040"/>
<protein>
    <submittedName>
        <fullName evidence="2">VIR-like CYIR protein</fullName>
    </submittedName>
</protein>
<accession>K6URQ2</accession>
<feature type="region of interest" description="Disordered" evidence="1">
    <location>
        <begin position="1"/>
        <end position="69"/>
    </location>
</feature>